<dbReference type="InterPro" id="IPR001932">
    <property type="entry name" value="PPM-type_phosphatase-like_dom"/>
</dbReference>
<dbReference type="EMBL" id="LDAU01000161">
    <property type="protein sequence ID" value="KRX01894.1"/>
    <property type="molecule type" value="Genomic_DNA"/>
</dbReference>
<dbReference type="InParanoid" id="A0A0V0QI71"/>
<dbReference type="EC" id="3.1.3.16" evidence="1"/>
<dbReference type="InterPro" id="IPR001148">
    <property type="entry name" value="CA_dom"/>
</dbReference>
<dbReference type="PROSITE" id="PS51746">
    <property type="entry name" value="PPM_2"/>
    <property type="match status" value="1"/>
</dbReference>
<gene>
    <name evidence="5" type="ORF">PPERSA_05733</name>
</gene>
<sequence>MIRHIFILLTILFLFIINSNQYNYSENGDDWTDGVCSSGTSQSPIEITFSSLKCNSDRKITLASNNQDYTVTPIVPDGTETNLSLQFDLENYGNLIIKDNSNENEYIYQGTSIIIHSPSEHVYNGNKYDVELQIYFDISSISDSDVTQTLIDNGITSKSVISLIFYVYDSSSIADTNSVFSSERLDISDLSGDITINPSKIFSIYDFSNQFYYYQGSLTTPDCTEDVNWYLMGKAIPISQENFDIIANYYSDAEEITKNYNHFLFSSGFRPHDDKVQTGGEDAFLISDQIMAVADGVGGWNRYGVDPAFFSRELCKNLETNFNSNKTYYTNHLVQLIQKSHQKVKYTGSSTLVVASIQDDKPILNTALLGDSGYILFRVEENKLNIIYEFSEQQHSFNFPYQLSYSRGPNAQSDKASDSILMSHEVQDGDIIVMGSDGLFDNLYLDQISNIANYKSPFTMRGLQQGFNIQHQGKQDDITVLVGVIKLSDNLKKQIENESKQFAQNEKIDL</sequence>
<dbReference type="GO" id="GO:0004722">
    <property type="term" value="F:protein serine/threonine phosphatase activity"/>
    <property type="evidence" value="ECO:0007669"/>
    <property type="project" value="UniProtKB-EC"/>
</dbReference>
<dbReference type="Proteomes" id="UP000054937">
    <property type="component" value="Unassembled WGS sequence"/>
</dbReference>
<dbReference type="Gene3D" id="3.10.200.10">
    <property type="entry name" value="Alpha carbonic anhydrase"/>
    <property type="match status" value="1"/>
</dbReference>
<keyword evidence="1" id="KW-0378">Hydrolase</keyword>
<dbReference type="OrthoDB" id="60843at2759"/>
<dbReference type="PANTHER" id="PTHR12320:SF1">
    <property type="entry name" value="PROTEIN PHOSPHATASE PTC7 HOMOLOG"/>
    <property type="match status" value="1"/>
</dbReference>
<comment type="catalytic activity">
    <reaction evidence="1">
        <text>O-phospho-L-seryl-[protein] + H2O = L-seryl-[protein] + phosphate</text>
        <dbReference type="Rhea" id="RHEA:20629"/>
        <dbReference type="Rhea" id="RHEA-COMP:9863"/>
        <dbReference type="Rhea" id="RHEA-COMP:11604"/>
        <dbReference type="ChEBI" id="CHEBI:15377"/>
        <dbReference type="ChEBI" id="CHEBI:29999"/>
        <dbReference type="ChEBI" id="CHEBI:43474"/>
        <dbReference type="ChEBI" id="CHEBI:83421"/>
        <dbReference type="EC" id="3.1.3.16"/>
    </reaction>
</comment>
<evidence type="ECO:0000256" key="2">
    <source>
        <dbReference type="SAM" id="SignalP"/>
    </source>
</evidence>
<comment type="catalytic activity">
    <reaction evidence="1">
        <text>O-phospho-L-threonyl-[protein] + H2O = L-threonyl-[protein] + phosphate</text>
        <dbReference type="Rhea" id="RHEA:47004"/>
        <dbReference type="Rhea" id="RHEA-COMP:11060"/>
        <dbReference type="Rhea" id="RHEA-COMP:11605"/>
        <dbReference type="ChEBI" id="CHEBI:15377"/>
        <dbReference type="ChEBI" id="CHEBI:30013"/>
        <dbReference type="ChEBI" id="CHEBI:43474"/>
        <dbReference type="ChEBI" id="CHEBI:61977"/>
        <dbReference type="EC" id="3.1.3.16"/>
    </reaction>
</comment>
<reference evidence="5 6" key="1">
    <citation type="journal article" date="2015" name="Sci. Rep.">
        <title>Genome of the facultative scuticociliatosis pathogen Pseudocohnilembus persalinus provides insight into its virulence through horizontal gene transfer.</title>
        <authorList>
            <person name="Xiong J."/>
            <person name="Wang G."/>
            <person name="Cheng J."/>
            <person name="Tian M."/>
            <person name="Pan X."/>
            <person name="Warren A."/>
            <person name="Jiang C."/>
            <person name="Yuan D."/>
            <person name="Miao W."/>
        </authorList>
    </citation>
    <scope>NUCLEOTIDE SEQUENCE [LARGE SCALE GENOMIC DNA]</scope>
    <source>
        <strain evidence="5">36N120E</strain>
    </source>
</reference>
<dbReference type="SUPFAM" id="SSF81606">
    <property type="entry name" value="PP2C-like"/>
    <property type="match status" value="1"/>
</dbReference>
<dbReference type="InterPro" id="IPR036457">
    <property type="entry name" value="PPM-type-like_dom_sf"/>
</dbReference>
<proteinExistence type="inferred from homology"/>
<dbReference type="SUPFAM" id="SSF51069">
    <property type="entry name" value="Carbonic anhydrase"/>
    <property type="match status" value="1"/>
</dbReference>
<dbReference type="GO" id="GO:0046872">
    <property type="term" value="F:metal ion binding"/>
    <property type="evidence" value="ECO:0007669"/>
    <property type="project" value="UniProtKB-UniRule"/>
</dbReference>
<protein>
    <recommendedName>
        <fullName evidence="1">Protein phosphatase</fullName>
        <ecNumber evidence="1">3.1.3.16</ecNumber>
    </recommendedName>
</protein>
<keyword evidence="1" id="KW-0904">Protein phosphatase</keyword>
<dbReference type="PROSITE" id="PS51144">
    <property type="entry name" value="ALPHA_CA_2"/>
    <property type="match status" value="1"/>
</dbReference>
<dbReference type="AlphaFoldDB" id="A0A0V0QI71"/>
<organism evidence="5 6">
    <name type="scientific">Pseudocohnilembus persalinus</name>
    <name type="common">Ciliate</name>
    <dbReference type="NCBI Taxonomy" id="266149"/>
    <lineage>
        <taxon>Eukaryota</taxon>
        <taxon>Sar</taxon>
        <taxon>Alveolata</taxon>
        <taxon>Ciliophora</taxon>
        <taxon>Intramacronucleata</taxon>
        <taxon>Oligohymenophorea</taxon>
        <taxon>Scuticociliatia</taxon>
        <taxon>Philasterida</taxon>
        <taxon>Pseudocohnilembidae</taxon>
        <taxon>Pseudocohnilembus</taxon>
    </lineage>
</organism>
<evidence type="ECO:0000313" key="6">
    <source>
        <dbReference type="Proteomes" id="UP000054937"/>
    </source>
</evidence>
<evidence type="ECO:0000259" key="4">
    <source>
        <dbReference type="PROSITE" id="PS51746"/>
    </source>
</evidence>
<dbReference type="SMART" id="SM01057">
    <property type="entry name" value="Carb_anhydrase"/>
    <property type="match status" value="1"/>
</dbReference>
<comment type="caution">
    <text evidence="5">The sequence shown here is derived from an EMBL/GenBank/DDBJ whole genome shotgun (WGS) entry which is preliminary data.</text>
</comment>
<comment type="similarity">
    <text evidence="1">Belongs to the PP2C family.</text>
</comment>
<feature type="domain" description="PPM-type phosphatase" evidence="4">
    <location>
        <begin position="266"/>
        <end position="485"/>
    </location>
</feature>
<dbReference type="Gene3D" id="3.60.40.10">
    <property type="entry name" value="PPM-type phosphatase domain"/>
    <property type="match status" value="1"/>
</dbReference>
<keyword evidence="1" id="KW-0479">Metal-binding</keyword>
<evidence type="ECO:0000313" key="5">
    <source>
        <dbReference type="EMBL" id="KRX01894.1"/>
    </source>
</evidence>
<dbReference type="InterPro" id="IPR036398">
    <property type="entry name" value="CA_dom_sf"/>
</dbReference>
<comment type="cofactor">
    <cofactor evidence="1">
        <name>Mn(2+)</name>
        <dbReference type="ChEBI" id="CHEBI:29035"/>
    </cofactor>
</comment>
<evidence type="ECO:0000259" key="3">
    <source>
        <dbReference type="PROSITE" id="PS51144"/>
    </source>
</evidence>
<comment type="cofactor">
    <cofactor evidence="1">
        <name>Mg(2+)</name>
        <dbReference type="ChEBI" id="CHEBI:18420"/>
    </cofactor>
</comment>
<keyword evidence="2" id="KW-0732">Signal</keyword>
<dbReference type="SMART" id="SM00332">
    <property type="entry name" value="PP2Cc"/>
    <property type="match status" value="1"/>
</dbReference>
<feature type="domain" description="Alpha-carbonic anhydrase" evidence="3">
    <location>
        <begin position="20"/>
        <end position="288"/>
    </location>
</feature>
<dbReference type="Pfam" id="PF00194">
    <property type="entry name" value="Carb_anhydrase"/>
    <property type="match status" value="1"/>
</dbReference>
<feature type="chain" id="PRO_5006867448" description="Protein phosphatase" evidence="2">
    <location>
        <begin position="22"/>
        <end position="510"/>
    </location>
</feature>
<evidence type="ECO:0000256" key="1">
    <source>
        <dbReference type="RuleBase" id="RU366020"/>
    </source>
</evidence>
<accession>A0A0V0QI71</accession>
<feature type="signal peptide" evidence="2">
    <location>
        <begin position="1"/>
        <end position="21"/>
    </location>
</feature>
<keyword evidence="1" id="KW-0460">Magnesium</keyword>
<dbReference type="InterPro" id="IPR039123">
    <property type="entry name" value="PPTC7"/>
</dbReference>
<keyword evidence="1" id="KW-0464">Manganese</keyword>
<keyword evidence="6" id="KW-1185">Reference proteome</keyword>
<dbReference type="PANTHER" id="PTHR12320">
    <property type="entry name" value="PROTEIN PHOSPHATASE 2C"/>
    <property type="match status" value="1"/>
</dbReference>
<name>A0A0V0QI71_PSEPJ</name>